<dbReference type="Proteomes" id="UP001219525">
    <property type="component" value="Unassembled WGS sequence"/>
</dbReference>
<dbReference type="InterPro" id="IPR056884">
    <property type="entry name" value="NPHP3-like_N"/>
</dbReference>
<dbReference type="PANTHER" id="PTHR10039:SF14">
    <property type="entry name" value="NACHT DOMAIN-CONTAINING PROTEIN"/>
    <property type="match status" value="1"/>
</dbReference>
<evidence type="ECO:0000256" key="1">
    <source>
        <dbReference type="ARBA" id="ARBA00022737"/>
    </source>
</evidence>
<proteinExistence type="predicted"/>
<dbReference type="AlphaFoldDB" id="A0AAD6UM11"/>
<name>A0AAD6UM11_9AGAR</name>
<gene>
    <name evidence="3" type="ORF">GGX14DRAFT_382464</name>
</gene>
<accession>A0AAD6UM11</accession>
<organism evidence="3 4">
    <name type="scientific">Mycena pura</name>
    <dbReference type="NCBI Taxonomy" id="153505"/>
    <lineage>
        <taxon>Eukaryota</taxon>
        <taxon>Fungi</taxon>
        <taxon>Dikarya</taxon>
        <taxon>Basidiomycota</taxon>
        <taxon>Agaricomycotina</taxon>
        <taxon>Agaricomycetes</taxon>
        <taxon>Agaricomycetidae</taxon>
        <taxon>Agaricales</taxon>
        <taxon>Marasmiineae</taxon>
        <taxon>Mycenaceae</taxon>
        <taxon>Mycena</taxon>
    </lineage>
</organism>
<keyword evidence="1" id="KW-0677">Repeat</keyword>
<reference evidence="3" key="1">
    <citation type="submission" date="2023-03" db="EMBL/GenBank/DDBJ databases">
        <title>Massive genome expansion in bonnet fungi (Mycena s.s.) driven by repeated elements and novel gene families across ecological guilds.</title>
        <authorList>
            <consortium name="Lawrence Berkeley National Laboratory"/>
            <person name="Harder C.B."/>
            <person name="Miyauchi S."/>
            <person name="Viragh M."/>
            <person name="Kuo A."/>
            <person name="Thoen E."/>
            <person name="Andreopoulos B."/>
            <person name="Lu D."/>
            <person name="Skrede I."/>
            <person name="Drula E."/>
            <person name="Henrissat B."/>
            <person name="Morin E."/>
            <person name="Kohler A."/>
            <person name="Barry K."/>
            <person name="LaButti K."/>
            <person name="Morin E."/>
            <person name="Salamov A."/>
            <person name="Lipzen A."/>
            <person name="Mereny Z."/>
            <person name="Hegedus B."/>
            <person name="Baldrian P."/>
            <person name="Stursova M."/>
            <person name="Weitz H."/>
            <person name="Taylor A."/>
            <person name="Grigoriev I.V."/>
            <person name="Nagy L.G."/>
            <person name="Martin F."/>
            <person name="Kauserud H."/>
        </authorList>
    </citation>
    <scope>NUCLEOTIDE SEQUENCE</scope>
    <source>
        <strain evidence="3">9144</strain>
    </source>
</reference>
<evidence type="ECO:0000259" key="2">
    <source>
        <dbReference type="Pfam" id="PF24883"/>
    </source>
</evidence>
<dbReference type="PANTHER" id="PTHR10039">
    <property type="entry name" value="AMELOGENIN"/>
    <property type="match status" value="1"/>
</dbReference>
<dbReference type="Pfam" id="PF24883">
    <property type="entry name" value="NPHP3_N"/>
    <property type="match status" value="1"/>
</dbReference>
<feature type="domain" description="Nephrocystin 3-like N-terminal" evidence="2">
    <location>
        <begin position="19"/>
        <end position="72"/>
    </location>
</feature>
<keyword evidence="4" id="KW-1185">Reference proteome</keyword>
<evidence type="ECO:0000313" key="3">
    <source>
        <dbReference type="EMBL" id="KAJ7190184.1"/>
    </source>
</evidence>
<dbReference type="EMBL" id="JARJCW010000155">
    <property type="protein sequence ID" value="KAJ7190184.1"/>
    <property type="molecule type" value="Genomic_DNA"/>
</dbReference>
<sequence>MDGLIVSQAVELQFQSSIVEPFKAADLQMAPVLIVDGLDECEHYRKQQKILRLIIRAICSRELPMRTLIVSRPEPHIREVFGIPENSQICHHLELSADRTAYEDIRHYLRDEFNKIHSDCLKQGIDLRPMWPSPDVLDDLVIKSSGTFIYASTVARFISDQYTHPQTQLISVLNLEPKGTSPLDDLYTQILSVIPQEDQSLRILHHKSISIFFCRS</sequence>
<comment type="caution">
    <text evidence="3">The sequence shown here is derived from an EMBL/GenBank/DDBJ whole genome shotgun (WGS) entry which is preliminary data.</text>
</comment>
<evidence type="ECO:0000313" key="4">
    <source>
        <dbReference type="Proteomes" id="UP001219525"/>
    </source>
</evidence>
<protein>
    <recommendedName>
        <fullName evidence="2">Nephrocystin 3-like N-terminal domain-containing protein</fullName>
    </recommendedName>
</protein>